<accession>A0A7J5YMS1</accession>
<keyword evidence="2" id="KW-1185">Reference proteome</keyword>
<protein>
    <submittedName>
        <fullName evidence="1">Uncharacterized protein</fullName>
    </submittedName>
</protein>
<evidence type="ECO:0000313" key="1">
    <source>
        <dbReference type="EMBL" id="KAF3849618.1"/>
    </source>
</evidence>
<name>A0A7J5YMS1_DISMA</name>
<dbReference type="Proteomes" id="UP000518266">
    <property type="component" value="Unassembled WGS sequence"/>
</dbReference>
<reference evidence="1 2" key="1">
    <citation type="submission" date="2020-03" db="EMBL/GenBank/DDBJ databases">
        <title>Dissostichus mawsoni Genome sequencing and assembly.</title>
        <authorList>
            <person name="Park H."/>
        </authorList>
    </citation>
    <scope>NUCLEOTIDE SEQUENCE [LARGE SCALE GENOMIC DNA]</scope>
    <source>
        <strain evidence="1">DM0001</strain>
        <tissue evidence="1">Muscle</tissue>
    </source>
</reference>
<gene>
    <name evidence="1" type="ORF">F7725_019337</name>
</gene>
<dbReference type="EMBL" id="JAAKFY010000011">
    <property type="protein sequence ID" value="KAF3849618.1"/>
    <property type="molecule type" value="Genomic_DNA"/>
</dbReference>
<evidence type="ECO:0000313" key="2">
    <source>
        <dbReference type="Proteomes" id="UP000518266"/>
    </source>
</evidence>
<dbReference type="AlphaFoldDB" id="A0A7J5YMS1"/>
<organism evidence="1 2">
    <name type="scientific">Dissostichus mawsoni</name>
    <name type="common">Antarctic cod</name>
    <dbReference type="NCBI Taxonomy" id="36200"/>
    <lineage>
        <taxon>Eukaryota</taxon>
        <taxon>Metazoa</taxon>
        <taxon>Chordata</taxon>
        <taxon>Craniata</taxon>
        <taxon>Vertebrata</taxon>
        <taxon>Euteleostomi</taxon>
        <taxon>Actinopterygii</taxon>
        <taxon>Neopterygii</taxon>
        <taxon>Teleostei</taxon>
        <taxon>Neoteleostei</taxon>
        <taxon>Acanthomorphata</taxon>
        <taxon>Eupercaria</taxon>
        <taxon>Perciformes</taxon>
        <taxon>Notothenioidei</taxon>
        <taxon>Nototheniidae</taxon>
        <taxon>Dissostichus</taxon>
    </lineage>
</organism>
<sequence length="77" mass="8708">MESQSRVFAEILPAAAREFAAKEKEHGFEMRAVNSQNPGNVNQLGRFRSREQRRSVARRTECLCGSVWPTAKSPSTR</sequence>
<proteinExistence type="predicted"/>
<comment type="caution">
    <text evidence="1">The sequence shown here is derived from an EMBL/GenBank/DDBJ whole genome shotgun (WGS) entry which is preliminary data.</text>
</comment>